<sequence length="135" mass="15633">MLTDTKSIYLLYINALNAHNIEALARFVHEQLSYNGKLITYRDYQDMLVANIQTFPDLHFNIDMLVVEDHNVACRLAFDCTPQEPFLGFKPNGSKVQFSENVFYKFRDGRIYEVWSIIDQAALADQLERTSAGIY</sequence>
<keyword evidence="2" id="KW-1185">Reference proteome</keyword>
<dbReference type="InterPro" id="IPR009959">
    <property type="entry name" value="Cyclase_SnoaL-like"/>
</dbReference>
<reference evidence="1" key="1">
    <citation type="journal article" date="2014" name="Int. J. Syst. Evol. Microbiol.">
        <title>Complete genome sequence of Corynebacterium casei LMG S-19264T (=DSM 44701T), isolated from a smear-ripened cheese.</title>
        <authorList>
            <consortium name="US DOE Joint Genome Institute (JGI-PGF)"/>
            <person name="Walter F."/>
            <person name="Albersmeier A."/>
            <person name="Kalinowski J."/>
            <person name="Ruckert C."/>
        </authorList>
    </citation>
    <scope>NUCLEOTIDE SEQUENCE</scope>
    <source>
        <strain evidence="1">CGMCC 1.15343</strain>
    </source>
</reference>
<protein>
    <submittedName>
        <fullName evidence="1">Ester cyclase</fullName>
    </submittedName>
</protein>
<dbReference type="GO" id="GO:0030638">
    <property type="term" value="P:polyketide metabolic process"/>
    <property type="evidence" value="ECO:0007669"/>
    <property type="project" value="InterPro"/>
</dbReference>
<evidence type="ECO:0000313" key="2">
    <source>
        <dbReference type="Proteomes" id="UP000651668"/>
    </source>
</evidence>
<accession>A0A916U6U5</accession>
<dbReference type="PANTHER" id="PTHR38436:SF1">
    <property type="entry name" value="ESTER CYCLASE"/>
    <property type="match status" value="1"/>
</dbReference>
<dbReference type="InterPro" id="IPR032710">
    <property type="entry name" value="NTF2-like_dom_sf"/>
</dbReference>
<dbReference type="Gene3D" id="3.10.450.50">
    <property type="match status" value="1"/>
</dbReference>
<organism evidence="1 2">
    <name type="scientific">Pedobacter quisquiliarum</name>
    <dbReference type="NCBI Taxonomy" id="1834438"/>
    <lineage>
        <taxon>Bacteria</taxon>
        <taxon>Pseudomonadati</taxon>
        <taxon>Bacteroidota</taxon>
        <taxon>Sphingobacteriia</taxon>
        <taxon>Sphingobacteriales</taxon>
        <taxon>Sphingobacteriaceae</taxon>
        <taxon>Pedobacter</taxon>
    </lineage>
</organism>
<dbReference type="Pfam" id="PF07366">
    <property type="entry name" value="SnoaL"/>
    <property type="match status" value="1"/>
</dbReference>
<comment type="caution">
    <text evidence="1">The sequence shown here is derived from an EMBL/GenBank/DDBJ whole genome shotgun (WGS) entry which is preliminary data.</text>
</comment>
<dbReference type="RefSeq" id="WP_188625931.1">
    <property type="nucleotide sequence ID" value="NZ_BMIL01000003.1"/>
</dbReference>
<gene>
    <name evidence="1" type="ORF">GCM10011387_11870</name>
</gene>
<evidence type="ECO:0000313" key="1">
    <source>
        <dbReference type="EMBL" id="GGC59865.1"/>
    </source>
</evidence>
<dbReference type="PANTHER" id="PTHR38436">
    <property type="entry name" value="POLYKETIDE CYCLASE SNOAL-LIKE DOMAIN"/>
    <property type="match status" value="1"/>
</dbReference>
<proteinExistence type="predicted"/>
<dbReference type="Proteomes" id="UP000651668">
    <property type="component" value="Unassembled WGS sequence"/>
</dbReference>
<dbReference type="SUPFAM" id="SSF54427">
    <property type="entry name" value="NTF2-like"/>
    <property type="match status" value="1"/>
</dbReference>
<dbReference type="EMBL" id="BMIL01000003">
    <property type="protein sequence ID" value="GGC59865.1"/>
    <property type="molecule type" value="Genomic_DNA"/>
</dbReference>
<name>A0A916U6U5_9SPHI</name>
<dbReference type="AlphaFoldDB" id="A0A916U6U5"/>
<reference evidence="1" key="2">
    <citation type="submission" date="2020-09" db="EMBL/GenBank/DDBJ databases">
        <authorList>
            <person name="Sun Q."/>
            <person name="Zhou Y."/>
        </authorList>
    </citation>
    <scope>NUCLEOTIDE SEQUENCE</scope>
    <source>
        <strain evidence="1">CGMCC 1.15343</strain>
    </source>
</reference>